<dbReference type="Gene3D" id="3.40.50.10490">
    <property type="entry name" value="Glucose-6-phosphate isomerase like protein, domain 1"/>
    <property type="match status" value="2"/>
</dbReference>
<dbReference type="GO" id="GO:0097367">
    <property type="term" value="F:carbohydrate derivative binding"/>
    <property type="evidence" value="ECO:0007669"/>
    <property type="project" value="InterPro"/>
</dbReference>
<keyword evidence="9" id="KW-0315">Glutamine amidotransferase</keyword>
<gene>
    <name evidence="10 13" type="primary">glmS</name>
    <name evidence="13" type="ORF">HMF7854_12685</name>
</gene>
<feature type="initiator methionine" description="Removed" evidence="10">
    <location>
        <position position="1"/>
    </location>
</feature>
<evidence type="ECO:0000259" key="12">
    <source>
        <dbReference type="PROSITE" id="PS51464"/>
    </source>
</evidence>
<dbReference type="FunFam" id="3.40.50.10490:FF:000002">
    <property type="entry name" value="Glutamine--fructose-6-phosphate aminotransferase [isomerizing]"/>
    <property type="match status" value="1"/>
</dbReference>
<comment type="catalytic activity">
    <reaction evidence="1 10">
        <text>D-fructose 6-phosphate + L-glutamine = D-glucosamine 6-phosphate + L-glutamate</text>
        <dbReference type="Rhea" id="RHEA:13237"/>
        <dbReference type="ChEBI" id="CHEBI:29985"/>
        <dbReference type="ChEBI" id="CHEBI:58359"/>
        <dbReference type="ChEBI" id="CHEBI:58725"/>
        <dbReference type="ChEBI" id="CHEBI:61527"/>
        <dbReference type="EC" id="2.6.1.16"/>
    </reaction>
</comment>
<dbReference type="InterPro" id="IPR005855">
    <property type="entry name" value="GFAT"/>
</dbReference>
<dbReference type="InterPro" id="IPR035466">
    <property type="entry name" value="GlmS/AgaS_SIS"/>
</dbReference>
<dbReference type="GO" id="GO:0006047">
    <property type="term" value="P:UDP-N-acetylglucosamine metabolic process"/>
    <property type="evidence" value="ECO:0007669"/>
    <property type="project" value="TreeGrafter"/>
</dbReference>
<evidence type="ECO:0000256" key="2">
    <source>
        <dbReference type="ARBA" id="ARBA00004496"/>
    </source>
</evidence>
<organism evidence="13 14">
    <name type="scientific">Sphingomonas ginkgonis</name>
    <dbReference type="NCBI Taxonomy" id="2315330"/>
    <lineage>
        <taxon>Bacteria</taxon>
        <taxon>Pseudomonadati</taxon>
        <taxon>Pseudomonadota</taxon>
        <taxon>Alphaproteobacteria</taxon>
        <taxon>Sphingomonadales</taxon>
        <taxon>Sphingomonadaceae</taxon>
        <taxon>Sphingomonas</taxon>
    </lineage>
</organism>
<dbReference type="GO" id="GO:0006002">
    <property type="term" value="P:fructose 6-phosphate metabolic process"/>
    <property type="evidence" value="ECO:0007669"/>
    <property type="project" value="TreeGrafter"/>
</dbReference>
<name>A0A3R9X900_9SPHN</name>
<accession>A0A3R9X900</accession>
<dbReference type="EC" id="2.6.1.16" evidence="3 10"/>
<sequence>MCGIVAIVGDRPAAQRLFDGLKRLEYRGYDSAGICTVHDGELDRRRAEGKLENLGRELTAHPLPGEIGIAHTRWATHGAPTVGNAHPHIVGPVALVHNGIIENFKPLRDELIAEGRHFNSETDSEVVAHLVAREVERGAGPEEAVASVLPRLIGAFAIAFLFRDHPDLVIGARMGAPLTVGYGEGENYLGSDALALAPLTQRIAYLDEGDWVVAKREGVQIFDRENRPVSREIVTSGATSAPIEKGNYRHYMQKEIFEQPIVVAQTLQSYVRPFEGVVALPDMGFDLAGVKRITIVACGTSYYAGLVAKYWFEQFARVSVDIDVASEFRYRDPVLEPGGLALFISQSGETADTLAALRHARSQDQTIAVVVNVPTSSMAREADLLLPTHAGPEIGVASTKAFTCQLAVLAAFAANLARAKGRLDAAAEADIVAHLQEAPAALNAALATDEEIEGMAHLVAPARDVLYLGRGPDFPMALEGALKLKEISYIHAEGYAAGEMKHGPIALIDDQVPVIVLAPSGPLFEKTVSNMQEVRARGGRIVLISDADGVAEAGEGCMATITMPKVHPLIAPLVYAVPVQLLAYHVAVFKGTDVDQPRNLAKSVTVE</sequence>
<dbReference type="AlphaFoldDB" id="A0A3R9X900"/>
<dbReference type="GO" id="GO:0005975">
    <property type="term" value="P:carbohydrate metabolic process"/>
    <property type="evidence" value="ECO:0007669"/>
    <property type="project" value="UniProtKB-UniRule"/>
</dbReference>
<dbReference type="InterPro" id="IPR017932">
    <property type="entry name" value="GATase_2_dom"/>
</dbReference>
<proteinExistence type="inferred from homology"/>
<dbReference type="InterPro" id="IPR035490">
    <property type="entry name" value="GlmS/FrlB_SIS"/>
</dbReference>
<dbReference type="PROSITE" id="PS51278">
    <property type="entry name" value="GATASE_TYPE_2"/>
    <property type="match status" value="1"/>
</dbReference>
<dbReference type="InterPro" id="IPR029055">
    <property type="entry name" value="Ntn_hydrolases_N"/>
</dbReference>
<dbReference type="GO" id="GO:0005829">
    <property type="term" value="C:cytosol"/>
    <property type="evidence" value="ECO:0007669"/>
    <property type="project" value="TreeGrafter"/>
</dbReference>
<dbReference type="Pfam" id="PF13522">
    <property type="entry name" value="GATase_6"/>
    <property type="match status" value="1"/>
</dbReference>
<dbReference type="GO" id="GO:0046349">
    <property type="term" value="P:amino sugar biosynthetic process"/>
    <property type="evidence" value="ECO:0007669"/>
    <property type="project" value="UniProtKB-ARBA"/>
</dbReference>
<dbReference type="GO" id="GO:0006487">
    <property type="term" value="P:protein N-linked glycosylation"/>
    <property type="evidence" value="ECO:0007669"/>
    <property type="project" value="TreeGrafter"/>
</dbReference>
<evidence type="ECO:0000259" key="11">
    <source>
        <dbReference type="PROSITE" id="PS51278"/>
    </source>
</evidence>
<comment type="function">
    <text evidence="10">Catalyzes the first step in hexosamine metabolism, converting fructose-6P into glucosamine-6P using glutamine as a nitrogen source.</text>
</comment>
<protein>
    <recommendedName>
        <fullName evidence="4 10">Glutamine--fructose-6-phosphate aminotransferase [isomerizing]</fullName>
        <ecNumber evidence="3 10">2.6.1.16</ecNumber>
    </recommendedName>
    <alternativeName>
        <fullName evidence="10">D-fructose-6-phosphate amidotransferase</fullName>
    </alternativeName>
    <alternativeName>
        <fullName evidence="10">GFAT</fullName>
    </alternativeName>
    <alternativeName>
        <fullName evidence="10">Glucosamine-6-phosphate synthase</fullName>
    </alternativeName>
    <alternativeName>
        <fullName evidence="10">Hexosephosphate aminotransferase</fullName>
    </alternativeName>
    <alternativeName>
        <fullName evidence="10">L-glutamine--D-fructose-6-phosphate amidotransferase</fullName>
    </alternativeName>
</protein>
<feature type="domain" description="Glutamine amidotransferase type-2" evidence="11">
    <location>
        <begin position="2"/>
        <end position="217"/>
    </location>
</feature>
<dbReference type="OrthoDB" id="9761808at2"/>
<dbReference type="SUPFAM" id="SSF56235">
    <property type="entry name" value="N-terminal nucleophile aminohydrolases (Ntn hydrolases)"/>
    <property type="match status" value="1"/>
</dbReference>
<evidence type="ECO:0000256" key="6">
    <source>
        <dbReference type="ARBA" id="ARBA00022576"/>
    </source>
</evidence>
<comment type="subcellular location">
    <subcellularLocation>
        <location evidence="2 10">Cytoplasm</location>
    </subcellularLocation>
</comment>
<dbReference type="GO" id="GO:0004360">
    <property type="term" value="F:glutamine-fructose-6-phosphate transaminase (isomerizing) activity"/>
    <property type="evidence" value="ECO:0007669"/>
    <property type="project" value="UniProtKB-UniRule"/>
</dbReference>
<keyword evidence="14" id="KW-1185">Reference proteome</keyword>
<evidence type="ECO:0000256" key="1">
    <source>
        <dbReference type="ARBA" id="ARBA00001031"/>
    </source>
</evidence>
<evidence type="ECO:0000256" key="4">
    <source>
        <dbReference type="ARBA" id="ARBA00016090"/>
    </source>
</evidence>
<dbReference type="RefSeq" id="WP_126719470.1">
    <property type="nucleotide sequence ID" value="NZ_RWJF01000001.1"/>
</dbReference>
<keyword evidence="5 10" id="KW-0963">Cytoplasm</keyword>
<dbReference type="Gene3D" id="3.60.20.10">
    <property type="entry name" value="Glutamine Phosphoribosylpyrophosphate, subunit 1, domain 1"/>
    <property type="match status" value="1"/>
</dbReference>
<evidence type="ECO:0000256" key="3">
    <source>
        <dbReference type="ARBA" id="ARBA00012916"/>
    </source>
</evidence>
<dbReference type="HAMAP" id="MF_00164">
    <property type="entry name" value="GlmS"/>
    <property type="match status" value="1"/>
</dbReference>
<comment type="caution">
    <text evidence="13">The sequence shown here is derived from an EMBL/GenBank/DDBJ whole genome shotgun (WGS) entry which is preliminary data.</text>
</comment>
<dbReference type="Proteomes" id="UP000274661">
    <property type="component" value="Unassembled WGS sequence"/>
</dbReference>
<evidence type="ECO:0000313" key="13">
    <source>
        <dbReference type="EMBL" id="RST31596.1"/>
    </source>
</evidence>
<dbReference type="InterPro" id="IPR001347">
    <property type="entry name" value="SIS_dom"/>
</dbReference>
<dbReference type="EMBL" id="RWJF01000001">
    <property type="protein sequence ID" value="RST31596.1"/>
    <property type="molecule type" value="Genomic_DNA"/>
</dbReference>
<dbReference type="CDD" id="cd05008">
    <property type="entry name" value="SIS_GlmS_GlmD_1"/>
    <property type="match status" value="1"/>
</dbReference>
<reference evidence="13 14" key="1">
    <citation type="submission" date="2018-12" db="EMBL/GenBank/DDBJ databases">
        <title>Sphingomonas sp. HMF7854 Genome sequencing and assembly.</title>
        <authorList>
            <person name="Cha I."/>
            <person name="Kang H."/>
            <person name="Kim H."/>
            <person name="Kang J."/>
            <person name="Joh K."/>
        </authorList>
    </citation>
    <scope>NUCLEOTIDE SEQUENCE [LARGE SCALE GENOMIC DNA]</scope>
    <source>
        <strain evidence="13 14">HMF7854</strain>
    </source>
</reference>
<dbReference type="InterPro" id="IPR046348">
    <property type="entry name" value="SIS_dom_sf"/>
</dbReference>
<dbReference type="PANTHER" id="PTHR10937">
    <property type="entry name" value="GLUCOSAMINE--FRUCTOSE-6-PHOSPHATE AMINOTRANSFERASE, ISOMERIZING"/>
    <property type="match status" value="1"/>
</dbReference>
<keyword evidence="8" id="KW-0677">Repeat</keyword>
<dbReference type="FunFam" id="3.60.20.10:FF:000006">
    <property type="entry name" value="Glutamine--fructose-6-phosphate aminotransferase [isomerizing]"/>
    <property type="match status" value="1"/>
</dbReference>
<evidence type="ECO:0000256" key="9">
    <source>
        <dbReference type="ARBA" id="ARBA00022962"/>
    </source>
</evidence>
<dbReference type="Pfam" id="PF01380">
    <property type="entry name" value="SIS"/>
    <property type="match status" value="2"/>
</dbReference>
<feature type="domain" description="SIS" evidence="12">
    <location>
        <begin position="455"/>
        <end position="597"/>
    </location>
</feature>
<dbReference type="CDD" id="cd00714">
    <property type="entry name" value="GFAT"/>
    <property type="match status" value="1"/>
</dbReference>
<dbReference type="NCBIfam" id="TIGR01135">
    <property type="entry name" value="glmS"/>
    <property type="match status" value="1"/>
</dbReference>
<keyword evidence="6 10" id="KW-0032">Aminotransferase</keyword>
<dbReference type="NCBIfam" id="NF001484">
    <property type="entry name" value="PRK00331.1"/>
    <property type="match status" value="1"/>
</dbReference>
<dbReference type="SUPFAM" id="SSF53697">
    <property type="entry name" value="SIS domain"/>
    <property type="match status" value="1"/>
</dbReference>
<dbReference type="PROSITE" id="PS51464">
    <property type="entry name" value="SIS"/>
    <property type="match status" value="2"/>
</dbReference>
<comment type="subunit">
    <text evidence="10">Homodimer.</text>
</comment>
<feature type="active site" description="Nucleophile; for GATase activity" evidence="10">
    <location>
        <position position="2"/>
    </location>
</feature>
<evidence type="ECO:0000256" key="10">
    <source>
        <dbReference type="HAMAP-Rule" id="MF_00164"/>
    </source>
</evidence>
<evidence type="ECO:0000313" key="14">
    <source>
        <dbReference type="Proteomes" id="UP000274661"/>
    </source>
</evidence>
<dbReference type="PANTHER" id="PTHR10937:SF0">
    <property type="entry name" value="GLUTAMINE--FRUCTOSE-6-PHOSPHATE TRANSAMINASE (ISOMERIZING)"/>
    <property type="match status" value="1"/>
</dbReference>
<keyword evidence="7 10" id="KW-0808">Transferase</keyword>
<feature type="active site" description="For Fru-6P isomerization activity" evidence="10">
    <location>
        <position position="602"/>
    </location>
</feature>
<evidence type="ECO:0000256" key="5">
    <source>
        <dbReference type="ARBA" id="ARBA00022490"/>
    </source>
</evidence>
<evidence type="ECO:0000256" key="7">
    <source>
        <dbReference type="ARBA" id="ARBA00022679"/>
    </source>
</evidence>
<dbReference type="CDD" id="cd05009">
    <property type="entry name" value="SIS_GlmS_GlmD_2"/>
    <property type="match status" value="1"/>
</dbReference>
<feature type="domain" description="SIS" evidence="12">
    <location>
        <begin position="283"/>
        <end position="422"/>
    </location>
</feature>
<dbReference type="InterPro" id="IPR047084">
    <property type="entry name" value="GFAT_N"/>
</dbReference>
<dbReference type="FunFam" id="3.40.50.10490:FF:000001">
    <property type="entry name" value="Glutamine--fructose-6-phosphate aminotransferase [isomerizing]"/>
    <property type="match status" value="1"/>
</dbReference>
<evidence type="ECO:0000256" key="8">
    <source>
        <dbReference type="ARBA" id="ARBA00022737"/>
    </source>
</evidence>